<proteinExistence type="predicted"/>
<protein>
    <submittedName>
        <fullName evidence="1">Uncharacterized protein</fullName>
    </submittedName>
</protein>
<reference evidence="1 2" key="1">
    <citation type="journal article" date="2019" name="Plant Biotechnol. J.">
        <title>The red bayberry genome and genetic basis of sex determination.</title>
        <authorList>
            <person name="Jia H.M."/>
            <person name="Jia H.J."/>
            <person name="Cai Q.L."/>
            <person name="Wang Y."/>
            <person name="Zhao H.B."/>
            <person name="Yang W.F."/>
            <person name="Wang G.Y."/>
            <person name="Li Y.H."/>
            <person name="Zhan D.L."/>
            <person name="Shen Y.T."/>
            <person name="Niu Q.F."/>
            <person name="Chang L."/>
            <person name="Qiu J."/>
            <person name="Zhao L."/>
            <person name="Xie H.B."/>
            <person name="Fu W.Y."/>
            <person name="Jin J."/>
            <person name="Li X.W."/>
            <person name="Jiao Y."/>
            <person name="Zhou C.C."/>
            <person name="Tu T."/>
            <person name="Chai C.Y."/>
            <person name="Gao J.L."/>
            <person name="Fan L.J."/>
            <person name="van de Weg E."/>
            <person name="Wang J.Y."/>
            <person name="Gao Z.S."/>
        </authorList>
    </citation>
    <scope>NUCLEOTIDE SEQUENCE [LARGE SCALE GENOMIC DNA]</scope>
    <source>
        <tissue evidence="1">Leaves</tissue>
    </source>
</reference>
<evidence type="ECO:0000313" key="2">
    <source>
        <dbReference type="Proteomes" id="UP000516437"/>
    </source>
</evidence>
<dbReference type="Proteomes" id="UP000516437">
    <property type="component" value="Chromosome 2"/>
</dbReference>
<dbReference type="EMBL" id="RXIC02000020">
    <property type="protein sequence ID" value="KAB1221699.1"/>
    <property type="molecule type" value="Genomic_DNA"/>
</dbReference>
<sequence>MGSHGEEQDCEELSLAHPDPVVLELNRLQNSLKAPTVDLATSKLNVFLDFDSSVKDQVLLLFEGCWTAFPKLFVSA</sequence>
<gene>
    <name evidence="1" type="ORF">CJ030_MR2G006272</name>
</gene>
<organism evidence="1 2">
    <name type="scientific">Morella rubra</name>
    <name type="common">Chinese bayberry</name>
    <dbReference type="NCBI Taxonomy" id="262757"/>
    <lineage>
        <taxon>Eukaryota</taxon>
        <taxon>Viridiplantae</taxon>
        <taxon>Streptophyta</taxon>
        <taxon>Embryophyta</taxon>
        <taxon>Tracheophyta</taxon>
        <taxon>Spermatophyta</taxon>
        <taxon>Magnoliopsida</taxon>
        <taxon>eudicotyledons</taxon>
        <taxon>Gunneridae</taxon>
        <taxon>Pentapetalae</taxon>
        <taxon>rosids</taxon>
        <taxon>fabids</taxon>
        <taxon>Fagales</taxon>
        <taxon>Myricaceae</taxon>
        <taxon>Morella</taxon>
    </lineage>
</organism>
<dbReference type="AlphaFoldDB" id="A0A6A1W8W4"/>
<evidence type="ECO:0000313" key="1">
    <source>
        <dbReference type="EMBL" id="KAB1221699.1"/>
    </source>
</evidence>
<accession>A0A6A1W8W4</accession>
<name>A0A6A1W8W4_9ROSI</name>
<keyword evidence="2" id="KW-1185">Reference proteome</keyword>
<comment type="caution">
    <text evidence="1">The sequence shown here is derived from an EMBL/GenBank/DDBJ whole genome shotgun (WGS) entry which is preliminary data.</text>
</comment>